<gene>
    <name evidence="2" type="ORF">INF35_04705</name>
</gene>
<accession>A0ABR9R1Q8</accession>
<organism evidence="2 3">
    <name type="scientific">Gemmiger gallinarum</name>
    <dbReference type="NCBI Taxonomy" id="2779354"/>
    <lineage>
        <taxon>Bacteria</taxon>
        <taxon>Bacillati</taxon>
        <taxon>Bacillota</taxon>
        <taxon>Clostridia</taxon>
        <taxon>Eubacteriales</taxon>
        <taxon>Gemmiger</taxon>
    </lineage>
</organism>
<evidence type="ECO:0000313" key="2">
    <source>
        <dbReference type="EMBL" id="MBE5037082.1"/>
    </source>
</evidence>
<feature type="signal peptide" evidence="1">
    <location>
        <begin position="1"/>
        <end position="21"/>
    </location>
</feature>
<comment type="caution">
    <text evidence="2">The sequence shown here is derived from an EMBL/GenBank/DDBJ whole genome shotgun (WGS) entry which is preliminary data.</text>
</comment>
<reference evidence="2 3" key="1">
    <citation type="submission" date="2020-10" db="EMBL/GenBank/DDBJ databases">
        <title>ChiBAC.</title>
        <authorList>
            <person name="Zenner C."/>
            <person name="Hitch T.C.A."/>
            <person name="Clavel T."/>
        </authorList>
    </citation>
    <scope>NUCLEOTIDE SEQUENCE [LARGE SCALE GENOMIC DNA]</scope>
    <source>
        <strain evidence="2 3">DSM 109015</strain>
    </source>
</reference>
<dbReference type="Proteomes" id="UP000768567">
    <property type="component" value="Unassembled WGS sequence"/>
</dbReference>
<sequence length="384" mass="43012">MRIAVRLLIFFLIVYSLCSCQSITESDSYASSFPESTSDFSEPDSDNQEEVKSIYQLNKPLMENDAFFEIETLDLPSEINGMKLAPSNILSKTQLLVLLYEEYTVPVIKEAGVYELTSGEYSFSFAVDEGKAISIEWAADDLVVYKETDSASNEASLHCFRLSTGENLVVHQFSQGYSDTSALHNQVVSYNGKIYFDDIVTQEGKLVGVNLLEYNLETREAALFKENAQNPLLLDSGLAYITKDEAAGAYFVESSRKEERIPLGQGISGLTSASDELYSINNSANDPETGRTIWSLDSLLAEEELLFSSNVIDRPAANRSVVTWRNFTPERPIIYLRESDCFAVLLEDETAYNTYLLGDEWGILICSHDDAPTTYYKFSLITEK</sequence>
<dbReference type="Gene3D" id="2.130.10.10">
    <property type="entry name" value="YVTN repeat-like/Quinoprotein amine dehydrogenase"/>
    <property type="match status" value="1"/>
</dbReference>
<proteinExistence type="predicted"/>
<keyword evidence="3" id="KW-1185">Reference proteome</keyword>
<protein>
    <submittedName>
        <fullName evidence="2">Uncharacterized protein</fullName>
    </submittedName>
</protein>
<dbReference type="EMBL" id="JADCKC010000001">
    <property type="protein sequence ID" value="MBE5037082.1"/>
    <property type="molecule type" value="Genomic_DNA"/>
</dbReference>
<dbReference type="InterPro" id="IPR015943">
    <property type="entry name" value="WD40/YVTN_repeat-like_dom_sf"/>
</dbReference>
<name>A0ABR9R1Q8_9FIRM</name>
<evidence type="ECO:0000313" key="3">
    <source>
        <dbReference type="Proteomes" id="UP000768567"/>
    </source>
</evidence>
<dbReference type="RefSeq" id="WP_193500339.1">
    <property type="nucleotide sequence ID" value="NZ_JADCKC010000001.1"/>
</dbReference>
<dbReference type="PROSITE" id="PS51257">
    <property type="entry name" value="PROKAR_LIPOPROTEIN"/>
    <property type="match status" value="1"/>
</dbReference>
<keyword evidence="1" id="KW-0732">Signal</keyword>
<feature type="chain" id="PRO_5047366932" evidence="1">
    <location>
        <begin position="22"/>
        <end position="384"/>
    </location>
</feature>
<evidence type="ECO:0000256" key="1">
    <source>
        <dbReference type="SAM" id="SignalP"/>
    </source>
</evidence>